<evidence type="ECO:0000259" key="1">
    <source>
        <dbReference type="Pfam" id="PF01755"/>
    </source>
</evidence>
<gene>
    <name evidence="2" type="ORF">BBB52_02000</name>
</gene>
<dbReference type="InterPro" id="IPR002654">
    <property type="entry name" value="Glyco_trans_25"/>
</dbReference>
<dbReference type="RefSeq" id="WP_065294769.1">
    <property type="nucleotide sequence ID" value="NZ_CAUUMV010000026.1"/>
</dbReference>
<evidence type="ECO:0000313" key="2">
    <source>
        <dbReference type="EMBL" id="OBY54245.1"/>
    </source>
</evidence>
<feature type="domain" description="Glycosyl transferase family 25" evidence="1">
    <location>
        <begin position="9"/>
        <end position="191"/>
    </location>
</feature>
<organism evidence="2 3">
    <name type="scientific">Aggregatibacter aphrophilus</name>
    <name type="common">Haemophilus aphrophilus</name>
    <dbReference type="NCBI Taxonomy" id="732"/>
    <lineage>
        <taxon>Bacteria</taxon>
        <taxon>Pseudomonadati</taxon>
        <taxon>Pseudomonadota</taxon>
        <taxon>Gammaproteobacteria</taxon>
        <taxon>Pasteurellales</taxon>
        <taxon>Pasteurellaceae</taxon>
        <taxon>Aggregatibacter</taxon>
    </lineage>
</organism>
<dbReference type="EMBL" id="MAQE01000001">
    <property type="protein sequence ID" value="OBY54245.1"/>
    <property type="molecule type" value="Genomic_DNA"/>
</dbReference>
<evidence type="ECO:0000313" key="3">
    <source>
        <dbReference type="Proteomes" id="UP000092746"/>
    </source>
</evidence>
<reference evidence="2 3" key="1">
    <citation type="submission" date="2016-06" db="EMBL/GenBank/DDBJ databases">
        <title>Simultaneous identification of Haemophilus influenzae and Haemophilus haemolyticus using TaqMan real-time PCR.</title>
        <authorList>
            <person name="Price E.P."/>
            <person name="Sarovich D.S."/>
            <person name="Harris T."/>
            <person name="Spargo J.C."/>
            <person name="Nosworthy E."/>
            <person name="Beissbarth J."/>
            <person name="Smith-Vaughan H."/>
        </authorList>
    </citation>
    <scope>NUCLEOTIDE SEQUENCE [LARGE SCALE GENOMIC DNA]</scope>
    <source>
        <strain evidence="2 3">ATCC 7901</strain>
    </source>
</reference>
<dbReference type="Pfam" id="PF01755">
    <property type="entry name" value="Glyco_transf_25"/>
    <property type="match status" value="1"/>
</dbReference>
<protein>
    <submittedName>
        <fullName evidence="2">Beta-1,4-galactosyltransferase</fullName>
    </submittedName>
</protein>
<sequence length="231" mass="26751">MDTAYNLPPIFVISLKNSPRREFMTKRLSGLGLQFEFFDAVYGKELSEVELAKVDYQYYQDFDNKRLTLGEIGCSLSHIRVYEHIKKNHISEAIILEDDAIVSTHFKAILQSTLEKLPSRYEILFFDHGKAKSYPLIKKNLPEGYKLVRYRYPSPNSRRSIMKATAYMVNLAGVEKLLNYAYPVRMPADFVTGFIQKTRIHAYGIEPSCVFEGLATESEINSIEDRYKKHK</sequence>
<dbReference type="CDD" id="cd06532">
    <property type="entry name" value="Glyco_transf_25"/>
    <property type="match status" value="1"/>
</dbReference>
<accession>A0AAP7H1U5</accession>
<dbReference type="AlphaFoldDB" id="A0AAP7H1U5"/>
<proteinExistence type="predicted"/>
<name>A0AAP7H1U5_AGGAP</name>
<comment type="caution">
    <text evidence="2">The sequence shown here is derived from an EMBL/GenBank/DDBJ whole genome shotgun (WGS) entry which is preliminary data.</text>
</comment>
<dbReference type="Proteomes" id="UP000092746">
    <property type="component" value="Unassembled WGS sequence"/>
</dbReference>